<protein>
    <submittedName>
        <fullName evidence="2">Uncharacterized protein</fullName>
    </submittedName>
</protein>
<dbReference type="AlphaFoldDB" id="A0A1I8NAQ8"/>
<accession>A0A1I8NAQ8</accession>
<feature type="signal peptide" evidence="1">
    <location>
        <begin position="1"/>
        <end position="22"/>
    </location>
</feature>
<gene>
    <name evidence="2" type="primary">101900951</name>
</gene>
<reference evidence="2" key="1">
    <citation type="submission" date="2020-05" db="UniProtKB">
        <authorList>
            <consortium name="EnsemblMetazoa"/>
        </authorList>
    </citation>
    <scope>IDENTIFICATION</scope>
    <source>
        <strain evidence="2">Aabys</strain>
    </source>
</reference>
<dbReference type="EnsemblMetazoa" id="MDOA013311-RA">
    <property type="protein sequence ID" value="MDOA013311-PA"/>
    <property type="gene ID" value="MDOA013311"/>
</dbReference>
<sequence length="75" mass="8532">MKFLQVALVLLALFATLFTVEARRYQFVTAKCVEHNTNNQIDGPLKICTFPPKHTPVPQDEINAVIQHIQTLKLD</sequence>
<dbReference type="eggNOG" id="ENOG502T8PW">
    <property type="taxonomic scope" value="Eukaryota"/>
</dbReference>
<proteinExistence type="predicted"/>
<organism evidence="2">
    <name type="scientific">Musca domestica</name>
    <name type="common">House fly</name>
    <dbReference type="NCBI Taxonomy" id="7370"/>
    <lineage>
        <taxon>Eukaryota</taxon>
        <taxon>Metazoa</taxon>
        <taxon>Ecdysozoa</taxon>
        <taxon>Arthropoda</taxon>
        <taxon>Hexapoda</taxon>
        <taxon>Insecta</taxon>
        <taxon>Pterygota</taxon>
        <taxon>Neoptera</taxon>
        <taxon>Endopterygota</taxon>
        <taxon>Diptera</taxon>
        <taxon>Brachycera</taxon>
        <taxon>Muscomorpha</taxon>
        <taxon>Muscoidea</taxon>
        <taxon>Muscidae</taxon>
        <taxon>Musca</taxon>
    </lineage>
</organism>
<dbReference type="VEuPathDB" id="VectorBase:MDOA013311"/>
<evidence type="ECO:0000256" key="1">
    <source>
        <dbReference type="SAM" id="SignalP"/>
    </source>
</evidence>
<feature type="chain" id="PRO_5044561482" evidence="1">
    <location>
        <begin position="23"/>
        <end position="75"/>
    </location>
</feature>
<evidence type="ECO:0000313" key="2">
    <source>
        <dbReference type="EnsemblMetazoa" id="MDOA013311-PA"/>
    </source>
</evidence>
<keyword evidence="1" id="KW-0732">Signal</keyword>
<name>A0A1I8NAQ8_MUSDO</name>